<sequence>MLKKNPFVEEVPSSKHKCSKKKKHEASKAKDVVVRDVPKVEILYISLMSIQDSFAQTVAEEMQKAYKIELGPQPVPLTVMGEVVDEDDAGDGNDEMNVEDWDEDNPEI</sequence>
<evidence type="ECO:0000313" key="2">
    <source>
        <dbReference type="EMBL" id="KAE8668512.1"/>
    </source>
</evidence>
<evidence type="ECO:0000313" key="3">
    <source>
        <dbReference type="Proteomes" id="UP000436088"/>
    </source>
</evidence>
<dbReference type="Proteomes" id="UP000436088">
    <property type="component" value="Unassembled WGS sequence"/>
</dbReference>
<name>A0A6A2X1E8_HIBSY</name>
<dbReference type="EMBL" id="VEPZ02001548">
    <property type="protein sequence ID" value="KAE8668512.1"/>
    <property type="molecule type" value="Genomic_DNA"/>
</dbReference>
<reference evidence="2" key="1">
    <citation type="submission" date="2019-09" db="EMBL/GenBank/DDBJ databases">
        <title>Draft genome information of white flower Hibiscus syriacus.</title>
        <authorList>
            <person name="Kim Y.-M."/>
        </authorList>
    </citation>
    <scope>NUCLEOTIDE SEQUENCE [LARGE SCALE GENOMIC DNA]</scope>
    <source>
        <strain evidence="2">YM2019G1</strain>
    </source>
</reference>
<gene>
    <name evidence="2" type="ORF">F3Y22_tig00112305pilonHSYRG00249</name>
</gene>
<accession>A0A6A2X1E8</accession>
<dbReference type="AlphaFoldDB" id="A0A6A2X1E8"/>
<proteinExistence type="predicted"/>
<feature type="compositionally biased region" description="Basic residues" evidence="1">
    <location>
        <begin position="14"/>
        <end position="25"/>
    </location>
</feature>
<feature type="region of interest" description="Disordered" evidence="1">
    <location>
        <begin position="1"/>
        <end position="30"/>
    </location>
</feature>
<comment type="caution">
    <text evidence="2">The sequence shown here is derived from an EMBL/GenBank/DDBJ whole genome shotgun (WGS) entry which is preliminary data.</text>
</comment>
<keyword evidence="3" id="KW-1185">Reference proteome</keyword>
<protein>
    <submittedName>
        <fullName evidence="2">Uncharacterized protein</fullName>
    </submittedName>
</protein>
<evidence type="ECO:0000256" key="1">
    <source>
        <dbReference type="SAM" id="MobiDB-lite"/>
    </source>
</evidence>
<organism evidence="2 3">
    <name type="scientific">Hibiscus syriacus</name>
    <name type="common">Rose of Sharon</name>
    <dbReference type="NCBI Taxonomy" id="106335"/>
    <lineage>
        <taxon>Eukaryota</taxon>
        <taxon>Viridiplantae</taxon>
        <taxon>Streptophyta</taxon>
        <taxon>Embryophyta</taxon>
        <taxon>Tracheophyta</taxon>
        <taxon>Spermatophyta</taxon>
        <taxon>Magnoliopsida</taxon>
        <taxon>eudicotyledons</taxon>
        <taxon>Gunneridae</taxon>
        <taxon>Pentapetalae</taxon>
        <taxon>rosids</taxon>
        <taxon>malvids</taxon>
        <taxon>Malvales</taxon>
        <taxon>Malvaceae</taxon>
        <taxon>Malvoideae</taxon>
        <taxon>Hibiscus</taxon>
    </lineage>
</organism>
<feature type="region of interest" description="Disordered" evidence="1">
    <location>
        <begin position="85"/>
        <end position="108"/>
    </location>
</feature>